<dbReference type="PANTHER" id="PTHR33164">
    <property type="entry name" value="TRANSCRIPTIONAL REGULATOR, MARR FAMILY"/>
    <property type="match status" value="1"/>
</dbReference>
<feature type="domain" description="HTH marR-type" evidence="1">
    <location>
        <begin position="6"/>
        <end position="138"/>
    </location>
</feature>
<name>A0ABS7PQ78_9SPHN</name>
<proteinExistence type="predicted"/>
<dbReference type="SMART" id="SM00347">
    <property type="entry name" value="HTH_MARR"/>
    <property type="match status" value="1"/>
</dbReference>
<evidence type="ECO:0000259" key="1">
    <source>
        <dbReference type="PROSITE" id="PS50995"/>
    </source>
</evidence>
<dbReference type="PRINTS" id="PR00598">
    <property type="entry name" value="HTHMARR"/>
</dbReference>
<evidence type="ECO:0000313" key="3">
    <source>
        <dbReference type="Proteomes" id="UP000706039"/>
    </source>
</evidence>
<dbReference type="Gene3D" id="1.10.10.10">
    <property type="entry name" value="Winged helix-like DNA-binding domain superfamily/Winged helix DNA-binding domain"/>
    <property type="match status" value="1"/>
</dbReference>
<dbReference type="InterPro" id="IPR000835">
    <property type="entry name" value="HTH_MarR-typ"/>
</dbReference>
<dbReference type="PROSITE" id="PS50995">
    <property type="entry name" value="HTH_MARR_2"/>
    <property type="match status" value="1"/>
</dbReference>
<reference evidence="2 3" key="1">
    <citation type="submission" date="2021-08" db="EMBL/GenBank/DDBJ databases">
        <authorList>
            <person name="Tuo L."/>
        </authorList>
    </citation>
    <scope>NUCLEOTIDE SEQUENCE [LARGE SCALE GENOMIC DNA]</scope>
    <source>
        <strain evidence="2 3">JCM 31229</strain>
    </source>
</reference>
<dbReference type="InterPro" id="IPR039422">
    <property type="entry name" value="MarR/SlyA-like"/>
</dbReference>
<dbReference type="SUPFAM" id="SSF46785">
    <property type="entry name" value="Winged helix' DNA-binding domain"/>
    <property type="match status" value="1"/>
</dbReference>
<dbReference type="Pfam" id="PF12802">
    <property type="entry name" value="MarR_2"/>
    <property type="match status" value="1"/>
</dbReference>
<accession>A0ABS7PQ78</accession>
<dbReference type="InterPro" id="IPR036388">
    <property type="entry name" value="WH-like_DNA-bd_sf"/>
</dbReference>
<protein>
    <submittedName>
        <fullName evidence="2">MarR family transcriptional regulator</fullName>
    </submittedName>
</protein>
<gene>
    <name evidence="2" type="ORF">K7G82_13945</name>
</gene>
<dbReference type="EMBL" id="JAINVV010000006">
    <property type="protein sequence ID" value="MBY8823401.1"/>
    <property type="molecule type" value="Genomic_DNA"/>
</dbReference>
<evidence type="ECO:0000313" key="2">
    <source>
        <dbReference type="EMBL" id="MBY8823401.1"/>
    </source>
</evidence>
<dbReference type="Proteomes" id="UP000706039">
    <property type="component" value="Unassembled WGS sequence"/>
</dbReference>
<keyword evidence="3" id="KW-1185">Reference proteome</keyword>
<organism evidence="2 3">
    <name type="scientific">Sphingomonas colocasiae</name>
    <dbReference type="NCBI Taxonomy" id="1848973"/>
    <lineage>
        <taxon>Bacteria</taxon>
        <taxon>Pseudomonadati</taxon>
        <taxon>Pseudomonadota</taxon>
        <taxon>Alphaproteobacteria</taxon>
        <taxon>Sphingomonadales</taxon>
        <taxon>Sphingomonadaceae</taxon>
        <taxon>Sphingomonas</taxon>
    </lineage>
</organism>
<comment type="caution">
    <text evidence="2">The sequence shown here is derived from an EMBL/GenBank/DDBJ whole genome shotgun (WGS) entry which is preliminary data.</text>
</comment>
<sequence>MSSEIASLTLRALRRVLRATEIGSRRLASTTGLTPSQWLVLREIGSRDAATPGAVANTLQFSQATITAIVDRLEELGLVQRRRGDRDKRQVILSALPAGQVALVDSPDLLQTNFTERFAQLPLWEQSMLLAAAERLSVLMDAQHIDAAPLLDSGAIDRSEPA</sequence>
<dbReference type="PANTHER" id="PTHR33164:SF89">
    <property type="entry name" value="MARR FAMILY REGULATORY PROTEIN"/>
    <property type="match status" value="1"/>
</dbReference>
<dbReference type="InterPro" id="IPR036390">
    <property type="entry name" value="WH_DNA-bd_sf"/>
</dbReference>